<dbReference type="AlphaFoldDB" id="A0A1E4SZT1"/>
<keyword evidence="2" id="KW-1185">Reference proteome</keyword>
<proteinExistence type="predicted"/>
<dbReference type="Proteomes" id="UP000094801">
    <property type="component" value="Unassembled WGS sequence"/>
</dbReference>
<dbReference type="EMBL" id="KV453854">
    <property type="protein sequence ID" value="ODV84994.1"/>
    <property type="molecule type" value="Genomic_DNA"/>
</dbReference>
<evidence type="ECO:0000313" key="2">
    <source>
        <dbReference type="Proteomes" id="UP000094801"/>
    </source>
</evidence>
<sequence length="151" mass="16186">MFLILTSATEQSPQCSATACPTSHTQCSFLPKTPSMVPFMSIMPANQEVDANVMNSLVETLNKYHVAFGIQIPAALHADIKADVATAIKADEVTCFITNDVVQAIQSEVQGDVSTVNQRLANLELQYAQLSATQNTLLTSTPIDVSTNVAK</sequence>
<evidence type="ECO:0000313" key="1">
    <source>
        <dbReference type="EMBL" id="ODV84994.1"/>
    </source>
</evidence>
<protein>
    <submittedName>
        <fullName evidence="1">Uncharacterized protein</fullName>
    </submittedName>
</protein>
<reference evidence="2" key="1">
    <citation type="submission" date="2016-04" db="EMBL/GenBank/DDBJ databases">
        <title>Comparative genomics of biotechnologically important yeasts.</title>
        <authorList>
            <consortium name="DOE Joint Genome Institute"/>
            <person name="Riley R."/>
            <person name="Haridas S."/>
            <person name="Wolfe K.H."/>
            <person name="Lopes M.R."/>
            <person name="Hittinger C.T."/>
            <person name="Goker M."/>
            <person name="Salamov A."/>
            <person name="Wisecaver J."/>
            <person name="Long T.M."/>
            <person name="Aerts A.L."/>
            <person name="Barry K."/>
            <person name="Choi C."/>
            <person name="Clum A."/>
            <person name="Coughlan A.Y."/>
            <person name="Deshpande S."/>
            <person name="Douglass A.P."/>
            <person name="Hanson S.J."/>
            <person name="Klenk H.-P."/>
            <person name="Labutti K."/>
            <person name="Lapidus A."/>
            <person name="Lindquist E."/>
            <person name="Lipzen A."/>
            <person name="Meier-Kolthoff J.P."/>
            <person name="Ohm R.A."/>
            <person name="Otillar R.P."/>
            <person name="Pangilinan J."/>
            <person name="Peng Y."/>
            <person name="Rokas A."/>
            <person name="Rosa C.A."/>
            <person name="Scheuner C."/>
            <person name="Sibirny A.A."/>
            <person name="Slot J.C."/>
            <person name="Stielow J.B."/>
            <person name="Sun H."/>
            <person name="Kurtzman C.P."/>
            <person name="Blackwell M."/>
            <person name="Grigoriev I.V."/>
            <person name="Jeffries T.W."/>
        </authorList>
    </citation>
    <scope>NUCLEOTIDE SEQUENCE [LARGE SCALE GENOMIC DNA]</scope>
    <source>
        <strain evidence="2">NRRL YB-2248</strain>
    </source>
</reference>
<gene>
    <name evidence="1" type="ORF">CANARDRAFT_18034</name>
</gene>
<accession>A0A1E4SZT1</accession>
<organism evidence="1 2">
    <name type="scientific">[Candida] arabinofermentans NRRL YB-2248</name>
    <dbReference type="NCBI Taxonomy" id="983967"/>
    <lineage>
        <taxon>Eukaryota</taxon>
        <taxon>Fungi</taxon>
        <taxon>Dikarya</taxon>
        <taxon>Ascomycota</taxon>
        <taxon>Saccharomycotina</taxon>
        <taxon>Pichiomycetes</taxon>
        <taxon>Pichiales</taxon>
        <taxon>Pichiaceae</taxon>
        <taxon>Ogataea</taxon>
        <taxon>Ogataea/Candida clade</taxon>
    </lineage>
</organism>
<name>A0A1E4SZT1_9ASCO</name>